<keyword evidence="7" id="KW-1185">Reference proteome</keyword>
<evidence type="ECO:0000256" key="4">
    <source>
        <dbReference type="ARBA" id="ARBA00023136"/>
    </source>
</evidence>
<feature type="transmembrane region" description="Helical" evidence="5">
    <location>
        <begin position="151"/>
        <end position="169"/>
    </location>
</feature>
<keyword evidence="2 5" id="KW-0812">Transmembrane</keyword>
<dbReference type="SUPFAM" id="SSF144091">
    <property type="entry name" value="Rhomboid-like"/>
    <property type="match status" value="1"/>
</dbReference>
<sequence length="201" mass="20953">MFASTPLHQASQRGNAVSEQTAGRIMLGVAAVLFGVSVLQSLLSPVLWLPGISHNSAFGFLAVLWAPLVTGGLGSLVVALVWTVPIGFLALRHLGVRHVAVISAVSWVVGGLALWMNASYLGYTGPYVVVAGWLGVLIARRCFGTDKDGDTTATWLFLLFALTLFFQTHASVSGIAAHVVAAAAACGASWLVTSGGIRVRP</sequence>
<keyword evidence="3 5" id="KW-1133">Transmembrane helix</keyword>
<dbReference type="InterPro" id="IPR035952">
    <property type="entry name" value="Rhomboid-like_sf"/>
</dbReference>
<accession>A0A1G9XVJ1</accession>
<evidence type="ECO:0000256" key="1">
    <source>
        <dbReference type="ARBA" id="ARBA00004141"/>
    </source>
</evidence>
<feature type="transmembrane region" description="Helical" evidence="5">
    <location>
        <begin position="175"/>
        <end position="193"/>
    </location>
</feature>
<reference evidence="6 7" key="1">
    <citation type="submission" date="2016-10" db="EMBL/GenBank/DDBJ databases">
        <authorList>
            <person name="de Groot N.N."/>
        </authorList>
    </citation>
    <scope>NUCLEOTIDE SEQUENCE [LARGE SCALE GENOMIC DNA]</scope>
    <source>
        <strain evidence="6 7">DSM 44149</strain>
    </source>
</reference>
<evidence type="ECO:0000313" key="7">
    <source>
        <dbReference type="Proteomes" id="UP000183376"/>
    </source>
</evidence>
<dbReference type="STRING" id="211114.SAMN04489726_4433"/>
<keyword evidence="4 5" id="KW-0472">Membrane</keyword>
<evidence type="ECO:0000256" key="5">
    <source>
        <dbReference type="SAM" id="Phobius"/>
    </source>
</evidence>
<feature type="transmembrane region" description="Helical" evidence="5">
    <location>
        <begin position="25"/>
        <end position="48"/>
    </location>
</feature>
<organism evidence="6 7">
    <name type="scientific">Allokutzneria albata</name>
    <name type="common">Kibdelosporangium albatum</name>
    <dbReference type="NCBI Taxonomy" id="211114"/>
    <lineage>
        <taxon>Bacteria</taxon>
        <taxon>Bacillati</taxon>
        <taxon>Actinomycetota</taxon>
        <taxon>Actinomycetes</taxon>
        <taxon>Pseudonocardiales</taxon>
        <taxon>Pseudonocardiaceae</taxon>
        <taxon>Allokutzneria</taxon>
    </lineage>
</organism>
<evidence type="ECO:0000256" key="3">
    <source>
        <dbReference type="ARBA" id="ARBA00022989"/>
    </source>
</evidence>
<name>A0A1G9XVJ1_ALLAB</name>
<feature type="transmembrane region" description="Helical" evidence="5">
    <location>
        <begin position="60"/>
        <end position="82"/>
    </location>
</feature>
<proteinExistence type="predicted"/>
<dbReference type="AlphaFoldDB" id="A0A1G9XVJ1"/>
<gene>
    <name evidence="6" type="ORF">SAMN04489726_4433</name>
</gene>
<dbReference type="EMBL" id="LT629701">
    <property type="protein sequence ID" value="SDN00784.1"/>
    <property type="molecule type" value="Genomic_DNA"/>
</dbReference>
<dbReference type="RefSeq" id="WP_030428892.1">
    <property type="nucleotide sequence ID" value="NZ_JOEF01000005.1"/>
</dbReference>
<evidence type="ECO:0000256" key="2">
    <source>
        <dbReference type="ARBA" id="ARBA00022692"/>
    </source>
</evidence>
<evidence type="ECO:0000313" key="6">
    <source>
        <dbReference type="EMBL" id="SDN00784.1"/>
    </source>
</evidence>
<feature type="transmembrane region" description="Helical" evidence="5">
    <location>
        <begin position="94"/>
        <end position="114"/>
    </location>
</feature>
<evidence type="ECO:0008006" key="8">
    <source>
        <dbReference type="Google" id="ProtNLM"/>
    </source>
</evidence>
<comment type="subcellular location">
    <subcellularLocation>
        <location evidence="1">Membrane</location>
        <topology evidence="1">Multi-pass membrane protein</topology>
    </subcellularLocation>
</comment>
<dbReference type="GO" id="GO:0016020">
    <property type="term" value="C:membrane"/>
    <property type="evidence" value="ECO:0007669"/>
    <property type="project" value="UniProtKB-SubCell"/>
</dbReference>
<dbReference type="OrthoDB" id="9939817at2"/>
<protein>
    <recommendedName>
        <fullName evidence="8">Rhomboid family protein</fullName>
    </recommendedName>
</protein>
<dbReference type="Proteomes" id="UP000183376">
    <property type="component" value="Chromosome I"/>
</dbReference>
<feature type="transmembrane region" description="Helical" evidence="5">
    <location>
        <begin position="120"/>
        <end position="139"/>
    </location>
</feature>